<evidence type="ECO:0000256" key="1">
    <source>
        <dbReference type="ARBA" id="ARBA00022614"/>
    </source>
</evidence>
<keyword evidence="6" id="KW-1185">Reference proteome</keyword>
<dbReference type="InterPro" id="IPR032675">
    <property type="entry name" value="LRR_dom_sf"/>
</dbReference>
<dbReference type="AlphaFoldDB" id="A0AB34IZX3"/>
<comment type="caution">
    <text evidence="5">The sequence shown here is derived from an EMBL/GenBank/DDBJ whole genome shotgun (WGS) entry which is preliminary data.</text>
</comment>
<gene>
    <name evidence="5" type="ORF">AB1Y20_006481</name>
</gene>
<dbReference type="InterPro" id="IPR051279">
    <property type="entry name" value="PP1-Reg/Actin-Interact_Protein"/>
</dbReference>
<dbReference type="SMART" id="SM00368">
    <property type="entry name" value="LRR_RI"/>
    <property type="match status" value="6"/>
</dbReference>
<name>A0AB34IZX3_PRYPA</name>
<evidence type="ECO:0000256" key="4">
    <source>
        <dbReference type="SAM" id="MobiDB-lite"/>
    </source>
</evidence>
<sequence>MRWCDIPDEDSVQLVYFEVTEYDEPDVYSLAASLETASSADTDSLAHPLSIDEQTLDDDPCVLWPPLHASLSDRSSSCDRSSTCDSESSEHGGTSLKDSAAALLAKRPATAEAARPSRPHEAQRRALGEQLSMGQVLSRRALAATVLTQGCRRSGLPPLPMLPAAVAHEILKVALPLAPPLAHFTNVTGVNVHSALHLSELNLVRTGLGPETAGVVGWLMRQNGALRSLDVSGNELGVAGACAITSSLPAARQLRSLAMNEVAMCSAGGTDPAALFSIAQALHDLPHLESLELRRNALGASGHSGLRALCAALARPNCPLRRLDLAHNSLQSAGAALVAVALLETPRLEELHLSSNLLTGPYGKAREGVRALAVAIALNTTLRLIDLSSNAIGARRSESMDQWHKTPCCATVHLVRALEQNSTLKQMRLSGNHLVGRQGEELLQAWKRHAREAPLAL</sequence>
<comment type="similarity">
    <text evidence="3">Belongs to the PPP1R37 family.</text>
</comment>
<feature type="compositionally biased region" description="Low complexity" evidence="4">
    <location>
        <begin position="106"/>
        <end position="116"/>
    </location>
</feature>
<dbReference type="Gene3D" id="3.80.10.10">
    <property type="entry name" value="Ribonuclease Inhibitor"/>
    <property type="match status" value="2"/>
</dbReference>
<dbReference type="Pfam" id="PF13516">
    <property type="entry name" value="LRR_6"/>
    <property type="match status" value="4"/>
</dbReference>
<feature type="region of interest" description="Disordered" evidence="4">
    <location>
        <begin position="106"/>
        <end position="125"/>
    </location>
</feature>
<dbReference type="PANTHER" id="PTHR24112:SF9">
    <property type="entry name" value="PROTEIN PHOSPHATASE 1 REGULATORY SUBUNIT 37"/>
    <property type="match status" value="1"/>
</dbReference>
<dbReference type="InterPro" id="IPR001611">
    <property type="entry name" value="Leu-rich_rpt"/>
</dbReference>
<accession>A0AB34IZX3</accession>
<evidence type="ECO:0000313" key="6">
    <source>
        <dbReference type="Proteomes" id="UP001515480"/>
    </source>
</evidence>
<keyword evidence="2" id="KW-0677">Repeat</keyword>
<organism evidence="5 6">
    <name type="scientific">Prymnesium parvum</name>
    <name type="common">Toxic golden alga</name>
    <dbReference type="NCBI Taxonomy" id="97485"/>
    <lineage>
        <taxon>Eukaryota</taxon>
        <taxon>Haptista</taxon>
        <taxon>Haptophyta</taxon>
        <taxon>Prymnesiophyceae</taxon>
        <taxon>Prymnesiales</taxon>
        <taxon>Prymnesiaceae</taxon>
        <taxon>Prymnesium</taxon>
    </lineage>
</organism>
<feature type="compositionally biased region" description="Low complexity" evidence="4">
    <location>
        <begin position="71"/>
        <end position="86"/>
    </location>
</feature>
<evidence type="ECO:0000313" key="5">
    <source>
        <dbReference type="EMBL" id="KAL1510150.1"/>
    </source>
</evidence>
<proteinExistence type="inferred from homology"/>
<evidence type="ECO:0000256" key="3">
    <source>
        <dbReference type="ARBA" id="ARBA00038315"/>
    </source>
</evidence>
<feature type="region of interest" description="Disordered" evidence="4">
    <location>
        <begin position="71"/>
        <end position="95"/>
    </location>
</feature>
<protein>
    <submittedName>
        <fullName evidence="5">Uncharacterized protein</fullName>
    </submittedName>
</protein>
<evidence type="ECO:0000256" key="2">
    <source>
        <dbReference type="ARBA" id="ARBA00022737"/>
    </source>
</evidence>
<keyword evidence="1" id="KW-0433">Leucine-rich repeat</keyword>
<dbReference type="Proteomes" id="UP001515480">
    <property type="component" value="Unassembled WGS sequence"/>
</dbReference>
<reference evidence="5 6" key="1">
    <citation type="journal article" date="2024" name="Science">
        <title>Giant polyketide synthase enzymes in the biosynthesis of giant marine polyether toxins.</title>
        <authorList>
            <person name="Fallon T.R."/>
            <person name="Shende V.V."/>
            <person name="Wierzbicki I.H."/>
            <person name="Pendleton A.L."/>
            <person name="Watervoot N.F."/>
            <person name="Auber R.P."/>
            <person name="Gonzalez D.J."/>
            <person name="Wisecaver J.H."/>
            <person name="Moore B.S."/>
        </authorList>
    </citation>
    <scope>NUCLEOTIDE SEQUENCE [LARGE SCALE GENOMIC DNA]</scope>
    <source>
        <strain evidence="5 6">12B1</strain>
    </source>
</reference>
<dbReference type="EMBL" id="JBGBPQ010000015">
    <property type="protein sequence ID" value="KAL1510150.1"/>
    <property type="molecule type" value="Genomic_DNA"/>
</dbReference>
<dbReference type="SUPFAM" id="SSF52047">
    <property type="entry name" value="RNI-like"/>
    <property type="match status" value="1"/>
</dbReference>
<dbReference type="PANTHER" id="PTHR24112">
    <property type="entry name" value="LEUCINE-RICH REPEAT, ISOFORM F-RELATED"/>
    <property type="match status" value="1"/>
</dbReference>